<dbReference type="EMBL" id="JBHLVZ010000084">
    <property type="protein sequence ID" value="MFC0388660.1"/>
    <property type="molecule type" value="Genomic_DNA"/>
</dbReference>
<dbReference type="PANTHER" id="PTHR39962">
    <property type="entry name" value="BLL4848 PROTEIN"/>
    <property type="match status" value="1"/>
</dbReference>
<protein>
    <submittedName>
        <fullName evidence="3">LpxI family protein</fullName>
    </submittedName>
</protein>
<evidence type="ECO:0000313" key="4">
    <source>
        <dbReference type="Proteomes" id="UP001589789"/>
    </source>
</evidence>
<gene>
    <name evidence="3" type="ORF">ACFFIC_24395</name>
</gene>
<feature type="domain" description="LpxI N-terminal" evidence="2">
    <location>
        <begin position="10"/>
        <end position="138"/>
    </location>
</feature>
<dbReference type="InterPro" id="IPR041255">
    <property type="entry name" value="LpxI_N"/>
</dbReference>
<dbReference type="RefSeq" id="WP_377055274.1">
    <property type="nucleotide sequence ID" value="NZ_JBHLVZ010000084.1"/>
</dbReference>
<dbReference type="Gene3D" id="3.40.50.20">
    <property type="match status" value="1"/>
</dbReference>
<feature type="domain" description="LpxI C-terminal" evidence="1">
    <location>
        <begin position="142"/>
        <end position="272"/>
    </location>
</feature>
<dbReference type="InterPro" id="IPR043167">
    <property type="entry name" value="LpxI_C_sf"/>
</dbReference>
<dbReference type="Proteomes" id="UP001589789">
    <property type="component" value="Unassembled WGS sequence"/>
</dbReference>
<dbReference type="InterPro" id="IPR010415">
    <property type="entry name" value="LpxI_C"/>
</dbReference>
<evidence type="ECO:0000259" key="1">
    <source>
        <dbReference type="Pfam" id="PF06230"/>
    </source>
</evidence>
<reference evidence="3 4" key="1">
    <citation type="submission" date="2024-09" db="EMBL/GenBank/DDBJ databases">
        <authorList>
            <person name="Sun Q."/>
            <person name="Mori K."/>
        </authorList>
    </citation>
    <scope>NUCLEOTIDE SEQUENCE [LARGE SCALE GENOMIC DNA]</scope>
    <source>
        <strain evidence="3 4">CCM 7468</strain>
    </source>
</reference>
<proteinExistence type="predicted"/>
<organism evidence="3 4">
    <name type="scientific">Muricoccus vinaceus</name>
    <dbReference type="NCBI Taxonomy" id="424704"/>
    <lineage>
        <taxon>Bacteria</taxon>
        <taxon>Pseudomonadati</taxon>
        <taxon>Pseudomonadota</taxon>
        <taxon>Alphaproteobacteria</taxon>
        <taxon>Acetobacterales</taxon>
        <taxon>Roseomonadaceae</taxon>
        <taxon>Muricoccus</taxon>
    </lineage>
</organism>
<dbReference type="Pfam" id="PF17930">
    <property type="entry name" value="LpxI_N"/>
    <property type="match status" value="1"/>
</dbReference>
<dbReference type="InterPro" id="IPR053174">
    <property type="entry name" value="LpxI"/>
</dbReference>
<evidence type="ECO:0000259" key="2">
    <source>
        <dbReference type="Pfam" id="PF17930"/>
    </source>
</evidence>
<accession>A0ABV6J164</accession>
<dbReference type="PANTHER" id="PTHR39962:SF1">
    <property type="entry name" value="LPXI FAMILY PROTEIN"/>
    <property type="match status" value="1"/>
</dbReference>
<name>A0ABV6J164_9PROT</name>
<sequence length="290" mass="29680">MNPTSTEAPVAIVAGGGAMPLRVAAACRATGRPYVAVLLEGFARPEEWRGVPQITIRLGAAGAGIDWMKRQGAHQIVLVGDIRRPSILSLRPDAGAAKHLARIGMKAFSGDDTLLSAVRQMLREEGFDPVGPTRFLAEAQSPAGLLTQAGPNAMALADIARGVAVVRALGALDVGQGAVVQQGLVLGVEAIEGTDALLSRVGTLRREGPGGVLVKLVKPGQDREVDMPALGPRTVENAVAAGLAGIAFEAEGALLLDRAQMVAHADSAGLFLLAIRPDDHVGAATAGAAT</sequence>
<dbReference type="Gene3D" id="3.40.140.80">
    <property type="match status" value="1"/>
</dbReference>
<keyword evidence="4" id="KW-1185">Reference proteome</keyword>
<evidence type="ECO:0000313" key="3">
    <source>
        <dbReference type="EMBL" id="MFC0388660.1"/>
    </source>
</evidence>
<comment type="caution">
    <text evidence="3">The sequence shown here is derived from an EMBL/GenBank/DDBJ whole genome shotgun (WGS) entry which is preliminary data.</text>
</comment>
<dbReference type="Pfam" id="PF06230">
    <property type="entry name" value="LpxI_C"/>
    <property type="match status" value="1"/>
</dbReference>